<reference evidence="4" key="1">
    <citation type="submission" date="2021-11" db="EMBL/GenBank/DDBJ databases">
        <title>Cultivation dependent microbiological survey of springs from the worlds oldest radium mine currently devoted to the extraction of radon-saturated water.</title>
        <authorList>
            <person name="Kapinusova G."/>
            <person name="Smrhova T."/>
            <person name="Strejcek M."/>
            <person name="Suman J."/>
            <person name="Jani K."/>
            <person name="Pajer P."/>
            <person name="Uhlik O."/>
        </authorList>
    </citation>
    <scope>NUCLEOTIDE SEQUENCE [LARGE SCALE GENOMIC DNA]</scope>
    <source>
        <strain evidence="4">J379</strain>
    </source>
</reference>
<keyword evidence="4" id="KW-1185">Reference proteome</keyword>
<feature type="region of interest" description="Disordered" evidence="1">
    <location>
        <begin position="409"/>
        <end position="429"/>
    </location>
</feature>
<dbReference type="PANTHER" id="PTHR33371">
    <property type="entry name" value="INTERMEMBRANE PHOSPHOLIPID TRANSPORT SYSTEM BINDING PROTEIN MLAD-RELATED"/>
    <property type="match status" value="1"/>
</dbReference>
<evidence type="ECO:0000256" key="2">
    <source>
        <dbReference type="SAM" id="Phobius"/>
    </source>
</evidence>
<proteinExistence type="predicted"/>
<feature type="transmembrane region" description="Helical" evidence="2">
    <location>
        <begin position="29"/>
        <end position="49"/>
    </location>
</feature>
<dbReference type="EMBL" id="CP088295">
    <property type="protein sequence ID" value="UUY03635.1"/>
    <property type="molecule type" value="Genomic_DNA"/>
</dbReference>
<dbReference type="PANTHER" id="PTHR33371:SF4">
    <property type="entry name" value="INTERMEMBRANE PHOSPHOLIPID TRANSPORT SYSTEM BINDING PROTEIN MLAD"/>
    <property type="match status" value="1"/>
</dbReference>
<gene>
    <name evidence="3" type="ORF">LRS13_23690</name>
</gene>
<keyword evidence="2" id="KW-0812">Transmembrane</keyword>
<evidence type="ECO:0008006" key="5">
    <source>
        <dbReference type="Google" id="ProtNLM"/>
    </source>
</evidence>
<organism evidence="3 4">
    <name type="scientific">Svornostia abyssi</name>
    <dbReference type="NCBI Taxonomy" id="2898438"/>
    <lineage>
        <taxon>Bacteria</taxon>
        <taxon>Bacillati</taxon>
        <taxon>Actinomycetota</taxon>
        <taxon>Thermoleophilia</taxon>
        <taxon>Solirubrobacterales</taxon>
        <taxon>Baekduiaceae</taxon>
        <taxon>Svornostia</taxon>
    </lineage>
</organism>
<sequence>MTRDARTPTHRPKRPLVALVTPAMQHPRALGLAALVVLGFVSWVILLSVNGVPFQKRYALVVELPDDAVPVDTADQIRIAGQRAGIVKSARPVDGGSRLEVEILPEFWPVGAATTARVRVRPASGLTFVELRPAGDEPLDEGATILRANVTSGTTLPEAAETFDAATRDALAGTLRTSGAAVLSQGETLNAAAKQLPKMLDEGVPVAGALTPEDGELTGLITGGQRVARGLVGDGRDLPAALADTSVTLQAVARRREDLAATVDTTAPLLERLDAVSPELDALLTQLNQLTRDVTPATESLAAELPVLRRALASSPELRRAATQLGPVAADALASGPRAMYALRGPVQLLGPTVAPITAITDVLTAYRADLLAGVKGLEAVATKPYAEGFTAPGHPALRFGPIFTCGTPRNPYPAPGTSRQDAAERGQC</sequence>
<protein>
    <recommendedName>
        <fullName evidence="5">MCE family protein</fullName>
    </recommendedName>
</protein>
<keyword evidence="2" id="KW-0472">Membrane</keyword>
<dbReference type="InterPro" id="IPR052336">
    <property type="entry name" value="MlaD_Phospholipid_Transporter"/>
</dbReference>
<name>A0ABY5PGN3_9ACTN</name>
<evidence type="ECO:0000313" key="3">
    <source>
        <dbReference type="EMBL" id="UUY03635.1"/>
    </source>
</evidence>
<dbReference type="Proteomes" id="UP001058860">
    <property type="component" value="Chromosome"/>
</dbReference>
<evidence type="ECO:0000256" key="1">
    <source>
        <dbReference type="SAM" id="MobiDB-lite"/>
    </source>
</evidence>
<dbReference type="RefSeq" id="WP_353864137.1">
    <property type="nucleotide sequence ID" value="NZ_CP088295.1"/>
</dbReference>
<evidence type="ECO:0000313" key="4">
    <source>
        <dbReference type="Proteomes" id="UP001058860"/>
    </source>
</evidence>
<accession>A0ABY5PGN3</accession>
<keyword evidence="2" id="KW-1133">Transmembrane helix</keyword>